<dbReference type="Pfam" id="PF14398">
    <property type="entry name" value="ATPgrasp_YheCD"/>
    <property type="match status" value="1"/>
</dbReference>
<protein>
    <submittedName>
        <fullName evidence="1">Glutathione synthase/RimK-type ligase-like ATP-grasp enzyme</fullName>
    </submittedName>
</protein>
<evidence type="ECO:0000313" key="1">
    <source>
        <dbReference type="EMBL" id="MBP1991769.1"/>
    </source>
</evidence>
<evidence type="ECO:0000313" key="2">
    <source>
        <dbReference type="Proteomes" id="UP001519287"/>
    </source>
</evidence>
<dbReference type="Proteomes" id="UP001519287">
    <property type="component" value="Unassembled WGS sequence"/>
</dbReference>
<sequence length="252" mass="28899">MKRYRSSTFGSKWIKTKWLLQQRDLRRHVPRTALFNKENLISMLSAYSIIYFKPTGGTGGADIIRIKRKNHGYRIQLGTRKNACSSMDHLYKKLSRFARGRSFLLQQGIRLAKTNGRPFDIRVMVQKTNKGRWVSTGMFTKIGIPGKVATNYAQGGKVDYLSPTLSGAGYKKALIQRTESQLKQLGVSVGYNFDQHKKGFRELGLDVALDEKGKPWILEVNTSPQIYPLKNMRDKSLYRHILSYAKQYGRTK</sequence>
<dbReference type="Gene3D" id="3.30.470.20">
    <property type="entry name" value="ATP-grasp fold, B domain"/>
    <property type="match status" value="1"/>
</dbReference>
<dbReference type="InterPro" id="IPR026838">
    <property type="entry name" value="YheC/D"/>
</dbReference>
<reference evidence="1 2" key="1">
    <citation type="submission" date="2021-03" db="EMBL/GenBank/DDBJ databases">
        <title>Genomic Encyclopedia of Type Strains, Phase IV (KMG-IV): sequencing the most valuable type-strain genomes for metagenomic binning, comparative biology and taxonomic classification.</title>
        <authorList>
            <person name="Goeker M."/>
        </authorList>
    </citation>
    <scope>NUCLEOTIDE SEQUENCE [LARGE SCALE GENOMIC DNA]</scope>
    <source>
        <strain evidence="1 2">DSM 26048</strain>
    </source>
</reference>
<dbReference type="EMBL" id="JAGGLB010000010">
    <property type="protein sequence ID" value="MBP1991769.1"/>
    <property type="molecule type" value="Genomic_DNA"/>
</dbReference>
<proteinExistence type="predicted"/>
<dbReference type="RefSeq" id="WP_209972499.1">
    <property type="nucleotide sequence ID" value="NZ_JAGGLB010000010.1"/>
</dbReference>
<name>A0ABS4IZ00_9BACL</name>
<dbReference type="SUPFAM" id="SSF56059">
    <property type="entry name" value="Glutathione synthetase ATP-binding domain-like"/>
    <property type="match status" value="1"/>
</dbReference>
<organism evidence="1 2">
    <name type="scientific">Paenibacillus eucommiae</name>
    <dbReference type="NCBI Taxonomy" id="1355755"/>
    <lineage>
        <taxon>Bacteria</taxon>
        <taxon>Bacillati</taxon>
        <taxon>Bacillota</taxon>
        <taxon>Bacilli</taxon>
        <taxon>Bacillales</taxon>
        <taxon>Paenibacillaceae</taxon>
        <taxon>Paenibacillus</taxon>
    </lineage>
</organism>
<accession>A0ABS4IZ00</accession>
<comment type="caution">
    <text evidence="1">The sequence shown here is derived from an EMBL/GenBank/DDBJ whole genome shotgun (WGS) entry which is preliminary data.</text>
</comment>
<keyword evidence="2" id="KW-1185">Reference proteome</keyword>
<gene>
    <name evidence="1" type="ORF">J2Z66_003376</name>
</gene>